<dbReference type="AlphaFoldDB" id="J8BX48"/>
<dbReference type="CDD" id="cd00267">
    <property type="entry name" value="ABC_ATPase"/>
    <property type="match status" value="1"/>
</dbReference>
<comment type="caution">
    <text evidence="2">The sequence shown here is derived from an EMBL/GenBank/DDBJ whole genome shotgun (WGS) entry which is preliminary data.</text>
</comment>
<evidence type="ECO:0000313" key="3">
    <source>
        <dbReference type="Proteomes" id="UP000006997"/>
    </source>
</evidence>
<sequence>MIEKVIIKGLPSYGKRVIELEFNKDINIITGVNGQGKTTLLKLIWYVYSGHLTRAITEIEFDHIHMVTDTHEITLEKCSEEKMYFLEMEYEDHSGYDMKIYDKFLNEYVVDTSDLNDEVGTIYCSEMISSINEKSLYFPTFRRIEGFSSKKAFYREKYDLVDDEDKLLSNVMKKISGNLSYHDHKYITSVSTKDINELITNKYAEISEDINNTYKSLTDHVEEVINNQHGDIDNKQLRNQLEEIKNLLESNKQYREYSFKPIQAINNIVTEVFKRKGVKINNTISLGEQKQIIDSDYLSAGEKQMLSFIAYNALYSNTPIIIDEPEISLHVDWQRKLLRILTSQNTGNQLIVATHSPFIYAKYGDKEIIKDFDSKENKTDVEITNEQKEYIDHKELLRRMKVKVKYKELNDHE</sequence>
<dbReference type="InterPro" id="IPR051396">
    <property type="entry name" value="Bact_Antivir_Def_Nuclease"/>
</dbReference>
<evidence type="ECO:0000259" key="1">
    <source>
        <dbReference type="Pfam" id="PF13175"/>
    </source>
</evidence>
<dbReference type="InterPro" id="IPR041685">
    <property type="entry name" value="AAA_GajA/Old/RecF-like"/>
</dbReference>
<dbReference type="Pfam" id="PF13175">
    <property type="entry name" value="AAA_15"/>
    <property type="match status" value="1"/>
</dbReference>
<feature type="domain" description="Endonuclease GajA/Old nuclease/RecF-like AAA" evidence="1">
    <location>
        <begin position="1"/>
        <end position="359"/>
    </location>
</feature>
<reference evidence="2 3" key="1">
    <citation type="submission" date="2012-04" db="EMBL/GenBank/DDBJ databases">
        <title>The Genome Sequence of Bacillus cereus MC67.</title>
        <authorList>
            <consortium name="The Broad Institute Genome Sequencing Platform"/>
            <consortium name="The Broad Institute Genome Sequencing Center for Infectious Disease"/>
            <person name="Feldgarden M."/>
            <person name="Van der Auwera G.A."/>
            <person name="Mahillon J."/>
            <person name="Duprez V."/>
            <person name="Timmery S."/>
            <person name="Mattelet C."/>
            <person name="Dierick K."/>
            <person name="Sun M."/>
            <person name="Yu Z."/>
            <person name="Zhu L."/>
            <person name="Hu X."/>
            <person name="Shank E.B."/>
            <person name="Swiecicka I."/>
            <person name="Hansen B.M."/>
            <person name="Andrup L."/>
            <person name="Young S.K."/>
            <person name="Zeng Q."/>
            <person name="Gargeya S."/>
            <person name="Fitzgerald M."/>
            <person name="Haas B."/>
            <person name="Abouelleil A."/>
            <person name="Alvarado L."/>
            <person name="Arachchi H.M."/>
            <person name="Berlin A."/>
            <person name="Chapman S.B."/>
            <person name="Goldberg J."/>
            <person name="Griggs A."/>
            <person name="Gujja S."/>
            <person name="Hansen M."/>
            <person name="Howarth C."/>
            <person name="Imamovic A."/>
            <person name="Larimer J."/>
            <person name="McCowen C."/>
            <person name="Montmayeur A."/>
            <person name="Murphy C."/>
            <person name="Neiman D."/>
            <person name="Pearson M."/>
            <person name="Priest M."/>
            <person name="Roberts A."/>
            <person name="Saif S."/>
            <person name="Shea T."/>
            <person name="Sisk P."/>
            <person name="Sykes S."/>
            <person name="Wortman J."/>
            <person name="Nusbaum C."/>
            <person name="Birren B."/>
        </authorList>
    </citation>
    <scope>NUCLEOTIDE SEQUENCE [LARGE SCALE GENOMIC DNA]</scope>
    <source>
        <strain evidence="2 3">MC67</strain>
    </source>
</reference>
<dbReference type="Proteomes" id="UP000006997">
    <property type="component" value="Unassembled WGS sequence"/>
</dbReference>
<organism evidence="2 3">
    <name type="scientific">Bacillus cereus MC67</name>
    <dbReference type="NCBI Taxonomy" id="1053219"/>
    <lineage>
        <taxon>Bacteria</taxon>
        <taxon>Bacillati</taxon>
        <taxon>Bacillota</taxon>
        <taxon>Bacilli</taxon>
        <taxon>Bacillales</taxon>
        <taxon>Bacillaceae</taxon>
        <taxon>Bacillus</taxon>
        <taxon>Bacillus cereus group</taxon>
    </lineage>
</organism>
<dbReference type="HOGENOM" id="CLU_033692_0_0_9"/>
<proteinExistence type="predicted"/>
<dbReference type="EMBL" id="AHEN01000033">
    <property type="protein sequence ID" value="EJQ98463.1"/>
    <property type="molecule type" value="Genomic_DNA"/>
</dbReference>
<protein>
    <recommendedName>
        <fullName evidence="1">Endonuclease GajA/Old nuclease/RecF-like AAA domain-containing protein</fullName>
    </recommendedName>
</protein>
<dbReference type="SUPFAM" id="SSF52540">
    <property type="entry name" value="P-loop containing nucleoside triphosphate hydrolases"/>
    <property type="match status" value="1"/>
</dbReference>
<gene>
    <name evidence="2" type="ORF">II3_03377</name>
</gene>
<dbReference type="RefSeq" id="WP_002160485.1">
    <property type="nucleotide sequence ID" value="NZ_JH792114.1"/>
</dbReference>
<dbReference type="PANTHER" id="PTHR43581:SF2">
    <property type="entry name" value="EXCINUCLEASE ATPASE SUBUNIT"/>
    <property type="match status" value="1"/>
</dbReference>
<evidence type="ECO:0000313" key="2">
    <source>
        <dbReference type="EMBL" id="EJQ98463.1"/>
    </source>
</evidence>
<dbReference type="InterPro" id="IPR027417">
    <property type="entry name" value="P-loop_NTPase"/>
</dbReference>
<dbReference type="PANTHER" id="PTHR43581">
    <property type="entry name" value="ATP/GTP PHOSPHATASE"/>
    <property type="match status" value="1"/>
</dbReference>
<dbReference type="PATRIC" id="fig|1053219.3.peg.3447"/>
<accession>J8BX48</accession>
<name>J8BX48_BACCE</name>
<dbReference type="Gene3D" id="3.40.50.300">
    <property type="entry name" value="P-loop containing nucleotide triphosphate hydrolases"/>
    <property type="match status" value="1"/>
</dbReference>